<evidence type="ECO:0000313" key="6">
    <source>
        <dbReference type="RefSeq" id="XP_052116464.1"/>
    </source>
</evidence>
<reference evidence="6" key="2">
    <citation type="submission" date="2025-08" db="UniProtKB">
        <authorList>
            <consortium name="RefSeq"/>
        </authorList>
    </citation>
    <scope>IDENTIFICATION</scope>
    <source>
        <tissue evidence="6">Whole plant</tissue>
    </source>
</reference>
<comment type="similarity">
    <text evidence="1">Belongs to the leguminous lectin family.</text>
</comment>
<dbReference type="InterPro" id="IPR000985">
    <property type="entry name" value="Lectin_LegA_CS"/>
</dbReference>
<dbReference type="InterPro" id="IPR001220">
    <property type="entry name" value="Legume_lectin_dom"/>
</dbReference>
<evidence type="ECO:0000259" key="4">
    <source>
        <dbReference type="Pfam" id="PF00139"/>
    </source>
</evidence>
<dbReference type="RefSeq" id="XP_052116464.1">
    <property type="nucleotide sequence ID" value="XM_052260504.1"/>
</dbReference>
<dbReference type="Proteomes" id="UP000515211">
    <property type="component" value="Chromosome 4"/>
</dbReference>
<evidence type="ECO:0000313" key="5">
    <source>
        <dbReference type="Proteomes" id="UP000515211"/>
    </source>
</evidence>
<dbReference type="GO" id="GO:0030246">
    <property type="term" value="F:carbohydrate binding"/>
    <property type="evidence" value="ECO:0007669"/>
    <property type="project" value="UniProtKB-KW"/>
</dbReference>
<evidence type="ECO:0000256" key="3">
    <source>
        <dbReference type="SAM" id="Phobius"/>
    </source>
</evidence>
<name>A0A9C6WSL3_ARADU</name>
<dbReference type="PANTHER" id="PTHR32401:SF47">
    <property type="entry name" value="LEGUME LECTIN DOMAIN-CONTAINING PROTEIN"/>
    <property type="match status" value="1"/>
</dbReference>
<evidence type="ECO:0000256" key="1">
    <source>
        <dbReference type="ARBA" id="ARBA00007606"/>
    </source>
</evidence>
<dbReference type="PROSITE" id="PS00308">
    <property type="entry name" value="LECTIN_LEGUME_ALPHA"/>
    <property type="match status" value="1"/>
</dbReference>
<dbReference type="InterPro" id="IPR013320">
    <property type="entry name" value="ConA-like_dom_sf"/>
</dbReference>
<keyword evidence="3" id="KW-0472">Membrane</keyword>
<dbReference type="KEGG" id="adu:107484264"/>
<dbReference type="AlphaFoldDB" id="A0A9C6WSL3"/>
<proteinExistence type="inferred from homology"/>
<reference evidence="5" key="1">
    <citation type="journal article" date="2016" name="Nat. Genet.">
        <title>The genome sequences of Arachis duranensis and Arachis ipaensis, the diploid ancestors of cultivated peanut.</title>
        <authorList>
            <person name="Bertioli D.J."/>
            <person name="Cannon S.B."/>
            <person name="Froenicke L."/>
            <person name="Huang G."/>
            <person name="Farmer A.D."/>
            <person name="Cannon E.K."/>
            <person name="Liu X."/>
            <person name="Gao D."/>
            <person name="Clevenger J."/>
            <person name="Dash S."/>
            <person name="Ren L."/>
            <person name="Moretzsohn M.C."/>
            <person name="Shirasawa K."/>
            <person name="Huang W."/>
            <person name="Vidigal B."/>
            <person name="Abernathy B."/>
            <person name="Chu Y."/>
            <person name="Niederhuth C.E."/>
            <person name="Umale P."/>
            <person name="Araujo A.C."/>
            <person name="Kozik A."/>
            <person name="Kim K.D."/>
            <person name="Burow M.D."/>
            <person name="Varshney R.K."/>
            <person name="Wang X."/>
            <person name="Zhang X."/>
            <person name="Barkley N."/>
            <person name="Guimaraes P.M."/>
            <person name="Isobe S."/>
            <person name="Guo B."/>
            <person name="Liao B."/>
            <person name="Stalker H.T."/>
            <person name="Schmitz R.J."/>
            <person name="Scheffler B.E."/>
            <person name="Leal-Bertioli S.C."/>
            <person name="Xun X."/>
            <person name="Jackson S.A."/>
            <person name="Michelmore R."/>
            <person name="Ozias-Akins P."/>
        </authorList>
    </citation>
    <scope>NUCLEOTIDE SEQUENCE [LARGE SCALE GENOMIC DNA]</scope>
    <source>
        <strain evidence="5">cv. V14167</strain>
    </source>
</reference>
<keyword evidence="3" id="KW-0812">Transmembrane</keyword>
<dbReference type="CDD" id="cd06899">
    <property type="entry name" value="lectin_legume_LecRK_Arcelin_ConA"/>
    <property type="match status" value="1"/>
</dbReference>
<protein>
    <submittedName>
        <fullName evidence="6">L-type lectin-domain containing receptor kinase IX.1-like</fullName>
    </submittedName>
</protein>
<dbReference type="InterPro" id="IPR050258">
    <property type="entry name" value="Leguminous_Lectin"/>
</dbReference>
<keyword evidence="2" id="KW-0430">Lectin</keyword>
<gene>
    <name evidence="6" type="primary">LOC107484264</name>
</gene>
<keyword evidence="3" id="KW-1133">Transmembrane helix</keyword>
<dbReference type="PANTHER" id="PTHR32401">
    <property type="entry name" value="CONCANAVALIN A-LIKE LECTIN FAMILY PROTEIN"/>
    <property type="match status" value="1"/>
</dbReference>
<feature type="domain" description="Legume lectin" evidence="4">
    <location>
        <begin position="32"/>
        <end position="274"/>
    </location>
</feature>
<organism evidence="5 6">
    <name type="scientific">Arachis duranensis</name>
    <name type="common">Wild peanut</name>
    <dbReference type="NCBI Taxonomy" id="130453"/>
    <lineage>
        <taxon>Eukaryota</taxon>
        <taxon>Viridiplantae</taxon>
        <taxon>Streptophyta</taxon>
        <taxon>Embryophyta</taxon>
        <taxon>Tracheophyta</taxon>
        <taxon>Spermatophyta</taxon>
        <taxon>Magnoliopsida</taxon>
        <taxon>eudicotyledons</taxon>
        <taxon>Gunneridae</taxon>
        <taxon>Pentapetalae</taxon>
        <taxon>rosids</taxon>
        <taxon>fabids</taxon>
        <taxon>Fabales</taxon>
        <taxon>Fabaceae</taxon>
        <taxon>Papilionoideae</taxon>
        <taxon>50 kb inversion clade</taxon>
        <taxon>dalbergioids sensu lato</taxon>
        <taxon>Dalbergieae</taxon>
        <taxon>Pterocarpus clade</taxon>
        <taxon>Arachis</taxon>
    </lineage>
</organism>
<keyword evidence="5" id="KW-1185">Reference proteome</keyword>
<sequence>MASTFHHYHPHTLIPLIIICFIFFSFHHAYSIQFQIPAFNPGDANILYLGAAATRDGSADFNVNDLYTCQVGWTIYSKQVLLWDSRTGKLTDFTTHYTFIIDTGNKTTYGHGLAFFLAPVDFEIPPNSSGGFLGLFNTTTKDSAQNQIVLVEFDSYPNSEWGETVQYVGINNNTIASTKWTPWNTSLHSGDTTNVWISYNSTTKNLSVSWKYQNSYGLEEHTSLSLAIDLTRVLSEWVTIGFSAATGSFGKTRTLLSWEFNSTCDRAKENNSKKTRASNIEDDGIEAIGSVLRRNLMVREGVVFDGLVGGNGRGRLVWQPQQHSSESEFWQLHGGGRWLGGSMVIEELSGGWRPVADLAIAGNGVDERVRQ</sequence>
<evidence type="ECO:0000256" key="2">
    <source>
        <dbReference type="ARBA" id="ARBA00022734"/>
    </source>
</evidence>
<dbReference type="Gene3D" id="2.60.120.200">
    <property type="match status" value="1"/>
</dbReference>
<dbReference type="SUPFAM" id="SSF49899">
    <property type="entry name" value="Concanavalin A-like lectins/glucanases"/>
    <property type="match status" value="1"/>
</dbReference>
<dbReference type="Pfam" id="PF00139">
    <property type="entry name" value="Lectin_legB"/>
    <property type="match status" value="1"/>
</dbReference>
<accession>A0A9C6WSL3</accession>
<feature type="transmembrane region" description="Helical" evidence="3">
    <location>
        <begin position="12"/>
        <end position="30"/>
    </location>
</feature>
<dbReference type="GeneID" id="107484264"/>